<evidence type="ECO:0000313" key="1">
    <source>
        <dbReference type="EMBL" id="GBG19923.1"/>
    </source>
</evidence>
<accession>A0A2R5FUM8</accession>
<dbReference type="Proteomes" id="UP000245124">
    <property type="component" value="Unassembled WGS sequence"/>
</dbReference>
<sequence length="77" mass="8999">MILFLYYKSNNNENKSIDRKCNENLRLYCPGQQPFAATRNNNIKDRKNRYFAAFSISIIAYPEINFSGLELLSTQVD</sequence>
<name>A0A2R5FUM8_NOSCO</name>
<organism evidence="1 2">
    <name type="scientific">Nostoc commune NIES-4072</name>
    <dbReference type="NCBI Taxonomy" id="2005467"/>
    <lineage>
        <taxon>Bacteria</taxon>
        <taxon>Bacillati</taxon>
        <taxon>Cyanobacteriota</taxon>
        <taxon>Cyanophyceae</taxon>
        <taxon>Nostocales</taxon>
        <taxon>Nostocaceae</taxon>
        <taxon>Nostoc</taxon>
    </lineage>
</organism>
<comment type="caution">
    <text evidence="1">The sequence shown here is derived from an EMBL/GenBank/DDBJ whole genome shotgun (WGS) entry which is preliminary data.</text>
</comment>
<protein>
    <submittedName>
        <fullName evidence="1">Uncharacterized protein</fullName>
    </submittedName>
</protein>
<reference evidence="1 2" key="1">
    <citation type="submission" date="2017-06" db="EMBL/GenBank/DDBJ databases">
        <title>Genome sequencing of cyanobaciteial culture collection at National Institute for Environmental Studies (NIES).</title>
        <authorList>
            <person name="Hirose Y."/>
            <person name="Shimura Y."/>
            <person name="Fujisawa T."/>
            <person name="Nakamura Y."/>
            <person name="Kawachi M."/>
        </authorList>
    </citation>
    <scope>NUCLEOTIDE SEQUENCE [LARGE SCALE GENOMIC DNA]</scope>
    <source>
        <strain evidence="1 2">NIES-4072</strain>
    </source>
</reference>
<keyword evidence="2" id="KW-1185">Reference proteome</keyword>
<proteinExistence type="predicted"/>
<evidence type="ECO:0000313" key="2">
    <source>
        <dbReference type="Proteomes" id="UP000245124"/>
    </source>
</evidence>
<dbReference type="AlphaFoldDB" id="A0A2R5FUM8"/>
<dbReference type="EMBL" id="BDUD01000001">
    <property type="protein sequence ID" value="GBG19923.1"/>
    <property type="molecule type" value="Genomic_DNA"/>
</dbReference>
<gene>
    <name evidence="1" type="ORF">NIES4072_35920</name>
</gene>